<reference evidence="7" key="3">
    <citation type="journal article" date="2023" name="Microbiol. Resour. Announc.">
        <title>Draft Genome Sequence of Granulicatella sp. Strain S8, Isolated from a Marine Fish, Seriola quinqueradiata.</title>
        <authorList>
            <person name="Lee M."/>
            <person name="Farooq A."/>
            <person name="Jeong J.B."/>
            <person name="Jung M.Y."/>
        </authorList>
    </citation>
    <scope>NUCLEOTIDE SEQUENCE</scope>
    <source>
        <strain evidence="7">S8</strain>
    </source>
</reference>
<organism evidence="7 8">
    <name type="scientific">Granulicatella seriolae</name>
    <dbReference type="NCBI Taxonomy" id="2967226"/>
    <lineage>
        <taxon>Bacteria</taxon>
        <taxon>Bacillati</taxon>
        <taxon>Bacillota</taxon>
        <taxon>Bacilli</taxon>
        <taxon>Lactobacillales</taxon>
        <taxon>Carnobacteriaceae</taxon>
        <taxon>Granulicatella</taxon>
    </lineage>
</organism>
<dbReference type="Proteomes" id="UP001059480">
    <property type="component" value="Unassembled WGS sequence"/>
</dbReference>
<name>A0ABT1WML8_9LACT</name>
<reference evidence="7" key="1">
    <citation type="submission" date="2022-07" db="EMBL/GenBank/DDBJ databases">
        <authorList>
            <person name="Jung M.-Y."/>
            <person name="Lee M."/>
        </authorList>
    </citation>
    <scope>NUCLEOTIDE SEQUENCE</scope>
    <source>
        <strain evidence="7">S8</strain>
    </source>
</reference>
<dbReference type="SUPFAM" id="SSF51161">
    <property type="entry name" value="Trimeric LpxA-like enzymes"/>
    <property type="match status" value="1"/>
</dbReference>
<evidence type="ECO:0000313" key="8">
    <source>
        <dbReference type="Proteomes" id="UP001059480"/>
    </source>
</evidence>
<feature type="domain" description="Maltose/galactoside acetyltransferase" evidence="6">
    <location>
        <begin position="4"/>
        <end position="58"/>
    </location>
</feature>
<dbReference type="InterPro" id="IPR018357">
    <property type="entry name" value="Hexapep_transf_CS"/>
</dbReference>
<comment type="caution">
    <text evidence="7">The sequence shown here is derived from an EMBL/GenBank/DDBJ whole genome shotgun (WGS) entry which is preliminary data.</text>
</comment>
<dbReference type="InterPro" id="IPR001451">
    <property type="entry name" value="Hexapep"/>
</dbReference>
<sequence length="203" mass="22799">MNQKERMLASLPYLAGDEQLKKERLFAQEFCFDYNQLPPSQKKVRKEKIKSFLGASGQSVHIESPFRCDYGYTIKVGENFYSNYNLTILDVAPVTIGENVMFGPNVSLYTAGHPLHPESRNSGYEYGIPITIDDNVWLGGNVVVNPGVTIGDNVIIGAGSVVTKDIPANSIAIGNPCRVLREVTEEDRDYYYKDRLFDVDDYK</sequence>
<keyword evidence="2 5" id="KW-0808">Transferase</keyword>
<evidence type="ECO:0000256" key="4">
    <source>
        <dbReference type="ARBA" id="ARBA00023315"/>
    </source>
</evidence>
<comment type="similarity">
    <text evidence="1 5">Belongs to the transferase hexapeptide repeat family.</text>
</comment>
<dbReference type="Pfam" id="PF12464">
    <property type="entry name" value="Mac"/>
    <property type="match status" value="1"/>
</dbReference>
<dbReference type="SMART" id="SM01266">
    <property type="entry name" value="Mac"/>
    <property type="match status" value="1"/>
</dbReference>
<keyword evidence="3" id="KW-0677">Repeat</keyword>
<evidence type="ECO:0000313" key="7">
    <source>
        <dbReference type="EMBL" id="MCQ9209761.1"/>
    </source>
</evidence>
<keyword evidence="8" id="KW-1185">Reference proteome</keyword>
<dbReference type="CDD" id="cd03357">
    <property type="entry name" value="LbH_MAT_GAT"/>
    <property type="match status" value="1"/>
</dbReference>
<accession>A0ABT1WML8</accession>
<dbReference type="PANTHER" id="PTHR43017">
    <property type="entry name" value="GALACTOSIDE O-ACETYLTRANSFERASE"/>
    <property type="match status" value="1"/>
</dbReference>
<evidence type="ECO:0000256" key="2">
    <source>
        <dbReference type="ARBA" id="ARBA00022679"/>
    </source>
</evidence>
<dbReference type="InterPro" id="IPR011004">
    <property type="entry name" value="Trimer_LpxA-like_sf"/>
</dbReference>
<dbReference type="Pfam" id="PF00132">
    <property type="entry name" value="Hexapep"/>
    <property type="match status" value="1"/>
</dbReference>
<reference evidence="7" key="2">
    <citation type="journal article" date="2023" name="Curr. Microbiol.">
        <title>Granulicatella seriolae sp. nov., a Novel Facultative Anaerobe Isolated from Yellowtail Marine Fish.</title>
        <authorList>
            <person name="Lee M."/>
            <person name="Choi Y.J."/>
            <person name="Farooq A."/>
            <person name="Jeong J.B."/>
            <person name="Jung M.Y."/>
        </authorList>
    </citation>
    <scope>NUCLEOTIDE SEQUENCE</scope>
    <source>
        <strain evidence="7">S8</strain>
    </source>
</reference>
<dbReference type="InterPro" id="IPR024688">
    <property type="entry name" value="Mac_dom"/>
</dbReference>
<evidence type="ECO:0000256" key="5">
    <source>
        <dbReference type="RuleBase" id="RU367021"/>
    </source>
</evidence>
<dbReference type="InterPro" id="IPR039369">
    <property type="entry name" value="LacA-like"/>
</dbReference>
<dbReference type="Gene3D" id="2.160.10.10">
    <property type="entry name" value="Hexapeptide repeat proteins"/>
    <property type="match status" value="1"/>
</dbReference>
<evidence type="ECO:0000259" key="6">
    <source>
        <dbReference type="SMART" id="SM01266"/>
    </source>
</evidence>
<protein>
    <recommendedName>
        <fullName evidence="5">Acetyltransferase</fullName>
        <ecNumber evidence="5">2.3.1.-</ecNumber>
    </recommendedName>
</protein>
<keyword evidence="4 5" id="KW-0012">Acyltransferase</keyword>
<dbReference type="PANTHER" id="PTHR43017:SF1">
    <property type="entry name" value="ACETYLTRANSFERASE YJL218W-RELATED"/>
    <property type="match status" value="1"/>
</dbReference>
<gene>
    <name evidence="7" type="ORF">NPA36_04275</name>
</gene>
<dbReference type="RefSeq" id="WP_256944871.1">
    <property type="nucleotide sequence ID" value="NZ_JANHNZ010000003.1"/>
</dbReference>
<evidence type="ECO:0000256" key="3">
    <source>
        <dbReference type="ARBA" id="ARBA00022737"/>
    </source>
</evidence>
<proteinExistence type="inferred from homology"/>
<dbReference type="EMBL" id="JANHNZ010000003">
    <property type="protein sequence ID" value="MCQ9209761.1"/>
    <property type="molecule type" value="Genomic_DNA"/>
</dbReference>
<evidence type="ECO:0000256" key="1">
    <source>
        <dbReference type="ARBA" id="ARBA00007274"/>
    </source>
</evidence>
<dbReference type="PROSITE" id="PS00101">
    <property type="entry name" value="HEXAPEP_TRANSFERASES"/>
    <property type="match status" value="1"/>
</dbReference>
<dbReference type="EC" id="2.3.1.-" evidence="5"/>